<dbReference type="EMBL" id="JACCCZ010000001">
    <property type="protein sequence ID" value="NYG03217.1"/>
    <property type="molecule type" value="Genomic_DNA"/>
</dbReference>
<dbReference type="GO" id="GO:0000166">
    <property type="term" value="F:nucleotide binding"/>
    <property type="evidence" value="ECO:0007669"/>
    <property type="project" value="UniProtKB-KW"/>
</dbReference>
<accession>A0A852W2L0</accession>
<dbReference type="Pfam" id="PF00208">
    <property type="entry name" value="ELFV_dehydrog"/>
    <property type="match status" value="2"/>
</dbReference>
<dbReference type="PANTHER" id="PTHR42722:SF1">
    <property type="entry name" value="VALINE DEHYDROGENASE"/>
    <property type="match status" value="1"/>
</dbReference>
<keyword evidence="5" id="KW-0547">Nucleotide-binding</keyword>
<dbReference type="InterPro" id="IPR006097">
    <property type="entry name" value="Glu/Leu/Phe/Val/Trp_DH_dimer"/>
</dbReference>
<evidence type="ECO:0000313" key="9">
    <source>
        <dbReference type="Proteomes" id="UP000549695"/>
    </source>
</evidence>
<dbReference type="GeneID" id="98053217"/>
<keyword evidence="2 6" id="KW-0560">Oxidoreductase</keyword>
<dbReference type="Gene3D" id="3.40.50.10860">
    <property type="entry name" value="Leucine Dehydrogenase, chain A, domain 1"/>
    <property type="match status" value="1"/>
</dbReference>
<dbReference type="EC" id="1.4.1.9" evidence="8"/>
<gene>
    <name evidence="8" type="ORF">HDA37_003502</name>
</gene>
<keyword evidence="3 5" id="KW-0520">NAD</keyword>
<evidence type="ECO:0000259" key="7">
    <source>
        <dbReference type="SMART" id="SM00839"/>
    </source>
</evidence>
<dbReference type="PIRSF" id="PIRSF000188">
    <property type="entry name" value="Phe_leu_dh"/>
    <property type="match status" value="1"/>
</dbReference>
<evidence type="ECO:0000313" key="8">
    <source>
        <dbReference type="EMBL" id="NYG03217.1"/>
    </source>
</evidence>
<evidence type="ECO:0000256" key="2">
    <source>
        <dbReference type="ARBA" id="ARBA00023002"/>
    </source>
</evidence>
<name>A0A852W2L0_PSEA5</name>
<feature type="domain" description="Glutamate/phenylalanine/leucine/valine/L-tryptophan dehydrogenase C-terminal" evidence="7">
    <location>
        <begin position="146"/>
        <end position="346"/>
    </location>
</feature>
<reference evidence="8 9" key="1">
    <citation type="submission" date="2020-07" db="EMBL/GenBank/DDBJ databases">
        <title>Sequencing the genomes of 1000 actinobacteria strains.</title>
        <authorList>
            <person name="Klenk H.-P."/>
        </authorList>
    </citation>
    <scope>NUCLEOTIDE SEQUENCE [LARGE SCALE GENOMIC DNA]</scope>
    <source>
        <strain evidence="8 9">DSM 44749</strain>
    </source>
</reference>
<evidence type="ECO:0000256" key="1">
    <source>
        <dbReference type="ARBA" id="ARBA00006382"/>
    </source>
</evidence>
<organism evidence="8 9">
    <name type="scientific">Pseudonocardia alni</name>
    <name type="common">Amycolata alni</name>
    <dbReference type="NCBI Taxonomy" id="33907"/>
    <lineage>
        <taxon>Bacteria</taxon>
        <taxon>Bacillati</taxon>
        <taxon>Actinomycetota</taxon>
        <taxon>Actinomycetes</taxon>
        <taxon>Pseudonocardiales</taxon>
        <taxon>Pseudonocardiaceae</taxon>
        <taxon>Pseudonocardia</taxon>
    </lineage>
</organism>
<dbReference type="PANTHER" id="PTHR42722">
    <property type="entry name" value="LEUCINE DEHYDROGENASE"/>
    <property type="match status" value="1"/>
</dbReference>
<feature type="active site" description="Proton donor/acceptor" evidence="4">
    <location>
        <position position="76"/>
    </location>
</feature>
<dbReference type="GO" id="GO:0006520">
    <property type="term" value="P:amino acid metabolic process"/>
    <property type="evidence" value="ECO:0007669"/>
    <property type="project" value="InterPro"/>
</dbReference>
<evidence type="ECO:0000256" key="4">
    <source>
        <dbReference type="PIRSR" id="PIRSR000188-1"/>
    </source>
</evidence>
<sequence>MALPEWDGELTSVRYDRGTGAWFVIGVHSTRLGPASGGTRAMVYPSPGDAVADARRLAGAMTLKMAVAGLPMGGGKSVIALPAPRAELGEATWRRILEIHAANLELLGGNYTTGPDVGTCSADMDVLAGLTPHVFGRSVAAGGPGSSGPMTALGVFAAIRAGVAEAGFDGVDGLRVLVQGLGAVGADVARLAADAGAKLIVTDVDPARCAAVADELGAEVVGTGAVTTRECDVLVPCATGGLITAEVAETLPIAVVAGAANNLLADPYAAEVLRRRGIVHAPDFVANAGGAIHLVGREVLGWSADAVADRTRAIGDTLTGVFADARTHGTTTVTAAQDLAARTLTGEH</sequence>
<evidence type="ECO:0000256" key="5">
    <source>
        <dbReference type="PIRSR" id="PIRSR000188-2"/>
    </source>
</evidence>
<protein>
    <submittedName>
        <fullName evidence="8">Leucine dehydrogenase</fullName>
        <ecNumber evidence="8">1.4.1.9</ecNumber>
    </submittedName>
</protein>
<dbReference type="InterPro" id="IPR016211">
    <property type="entry name" value="Glu/Phe/Leu/Val/Trp_DH_bac/arc"/>
</dbReference>
<dbReference type="SUPFAM" id="SSF51735">
    <property type="entry name" value="NAD(P)-binding Rossmann-fold domains"/>
    <property type="match status" value="1"/>
</dbReference>
<dbReference type="PRINTS" id="PR00082">
    <property type="entry name" value="GLFDHDRGNASE"/>
</dbReference>
<dbReference type="Proteomes" id="UP000549695">
    <property type="component" value="Unassembled WGS sequence"/>
</dbReference>
<dbReference type="InterPro" id="IPR006096">
    <property type="entry name" value="Glu/Leu/Phe/Val/Trp_DH_C"/>
</dbReference>
<dbReference type="RefSeq" id="WP_179761669.1">
    <property type="nucleotide sequence ID" value="NZ_BAAAJZ010000003.1"/>
</dbReference>
<evidence type="ECO:0000256" key="3">
    <source>
        <dbReference type="ARBA" id="ARBA00023027"/>
    </source>
</evidence>
<comment type="caution">
    <text evidence="8">The sequence shown here is derived from an EMBL/GenBank/DDBJ whole genome shotgun (WGS) entry which is preliminary data.</text>
</comment>
<dbReference type="CDD" id="cd01075">
    <property type="entry name" value="NAD_bind_Leu_Phe_Val_DH"/>
    <property type="match status" value="1"/>
</dbReference>
<dbReference type="GO" id="GO:0050049">
    <property type="term" value="F:L-leucine dehydrogenase activity"/>
    <property type="evidence" value="ECO:0007669"/>
    <property type="project" value="UniProtKB-EC"/>
</dbReference>
<evidence type="ECO:0000256" key="6">
    <source>
        <dbReference type="RuleBase" id="RU004417"/>
    </source>
</evidence>
<comment type="similarity">
    <text evidence="1 6">Belongs to the Glu/Leu/Phe/Val dehydrogenases family.</text>
</comment>
<dbReference type="AlphaFoldDB" id="A0A852W2L0"/>
<dbReference type="InterPro" id="IPR036291">
    <property type="entry name" value="NAD(P)-bd_dom_sf"/>
</dbReference>
<dbReference type="InterPro" id="IPR006095">
    <property type="entry name" value="Glu/Leu/Phe/Val/Trp_DH"/>
</dbReference>
<dbReference type="Gene3D" id="3.40.50.720">
    <property type="entry name" value="NAD(P)-binding Rossmann-like Domain"/>
    <property type="match status" value="1"/>
</dbReference>
<dbReference type="InterPro" id="IPR046346">
    <property type="entry name" value="Aminoacid_DH-like_N_sf"/>
</dbReference>
<dbReference type="Pfam" id="PF02812">
    <property type="entry name" value="ELFV_dehydrog_N"/>
    <property type="match status" value="1"/>
</dbReference>
<dbReference type="SUPFAM" id="SSF53223">
    <property type="entry name" value="Aminoacid dehydrogenase-like, N-terminal domain"/>
    <property type="match status" value="1"/>
</dbReference>
<dbReference type="SMART" id="SM00839">
    <property type="entry name" value="ELFV_dehydrog"/>
    <property type="match status" value="1"/>
</dbReference>
<keyword evidence="9" id="KW-1185">Reference proteome</keyword>
<feature type="binding site" evidence="5">
    <location>
        <begin position="180"/>
        <end position="185"/>
    </location>
    <ligand>
        <name>NAD(+)</name>
        <dbReference type="ChEBI" id="CHEBI:57540"/>
    </ligand>
</feature>
<proteinExistence type="inferred from homology"/>